<organism evidence="1 2">
    <name type="scientific">Streptomyces bottropensis ATCC 25435</name>
    <dbReference type="NCBI Taxonomy" id="1054862"/>
    <lineage>
        <taxon>Bacteria</taxon>
        <taxon>Bacillati</taxon>
        <taxon>Actinomycetota</taxon>
        <taxon>Actinomycetes</taxon>
        <taxon>Kitasatosporales</taxon>
        <taxon>Streptomycetaceae</taxon>
        <taxon>Streptomyces</taxon>
    </lineage>
</organism>
<proteinExistence type="predicted"/>
<dbReference type="Proteomes" id="UP000030760">
    <property type="component" value="Unassembled WGS sequence"/>
</dbReference>
<gene>
    <name evidence="1" type="ORF">SBD_2181</name>
</gene>
<dbReference type="EMBL" id="KB405063">
    <property type="protein sequence ID" value="EMF56430.1"/>
    <property type="molecule type" value="Genomic_DNA"/>
</dbReference>
<name>M3FTY5_9ACTN</name>
<evidence type="ECO:0000313" key="2">
    <source>
        <dbReference type="Proteomes" id="UP000030760"/>
    </source>
</evidence>
<dbReference type="AlphaFoldDB" id="M3FTY5"/>
<protein>
    <submittedName>
        <fullName evidence="1">Uncharacterized protein</fullName>
    </submittedName>
</protein>
<accession>M3FTY5</accession>
<sequence>MFESSDSLPNRVFHPAMARTATTRTRPVDGFFHRLDADDGFT</sequence>
<evidence type="ECO:0000313" key="1">
    <source>
        <dbReference type="EMBL" id="EMF56430.1"/>
    </source>
</evidence>
<reference evidence="2" key="1">
    <citation type="journal article" date="2013" name="Genome Announc.">
        <title>Draft Genome Sequence of Streptomyces bottropensis ATCC 25435, a Bottromycin-Producing Actinomycete.</title>
        <authorList>
            <person name="Zhang H."/>
            <person name="Zhou W."/>
            <person name="Zhuang Y."/>
            <person name="Liang X."/>
            <person name="Liu T."/>
        </authorList>
    </citation>
    <scope>NUCLEOTIDE SEQUENCE [LARGE SCALE GENOMIC DNA]</scope>
    <source>
        <strain evidence="2">ATCC 25435</strain>
    </source>
</reference>